<dbReference type="Gene3D" id="3.40.630.30">
    <property type="match status" value="1"/>
</dbReference>
<dbReference type="EMBL" id="KL584985">
    <property type="protein sequence ID" value="KEQ82967.1"/>
    <property type="molecule type" value="Genomic_DNA"/>
</dbReference>
<keyword evidence="5" id="KW-1185">Reference proteome</keyword>
<keyword evidence="2 4" id="KW-0012">Acyltransferase</keyword>
<evidence type="ECO:0000313" key="4">
    <source>
        <dbReference type="EMBL" id="KEQ82967.1"/>
    </source>
</evidence>
<evidence type="ECO:0000259" key="3">
    <source>
        <dbReference type="PROSITE" id="PS51186"/>
    </source>
</evidence>
<dbReference type="SUPFAM" id="SSF55729">
    <property type="entry name" value="Acyl-CoA N-acyltransferases (Nat)"/>
    <property type="match status" value="1"/>
</dbReference>
<dbReference type="OrthoDB" id="9975416at2759"/>
<dbReference type="PROSITE" id="PS51186">
    <property type="entry name" value="GNAT"/>
    <property type="match status" value="1"/>
</dbReference>
<feature type="domain" description="N-acetyltransferase" evidence="3">
    <location>
        <begin position="9"/>
        <end position="179"/>
    </location>
</feature>
<keyword evidence="1 4" id="KW-0808">Transferase</keyword>
<dbReference type="AlphaFoldDB" id="A0A074XLS4"/>
<dbReference type="GeneID" id="40748030"/>
<organism evidence="4 5">
    <name type="scientific">Aureobasidium pullulans EXF-150</name>
    <dbReference type="NCBI Taxonomy" id="1043002"/>
    <lineage>
        <taxon>Eukaryota</taxon>
        <taxon>Fungi</taxon>
        <taxon>Dikarya</taxon>
        <taxon>Ascomycota</taxon>
        <taxon>Pezizomycotina</taxon>
        <taxon>Dothideomycetes</taxon>
        <taxon>Dothideomycetidae</taxon>
        <taxon>Dothideales</taxon>
        <taxon>Saccotheciaceae</taxon>
        <taxon>Aureobasidium</taxon>
    </lineage>
</organism>
<evidence type="ECO:0000256" key="1">
    <source>
        <dbReference type="ARBA" id="ARBA00022679"/>
    </source>
</evidence>
<dbReference type="Pfam" id="PF00583">
    <property type="entry name" value="Acetyltransf_1"/>
    <property type="match status" value="1"/>
</dbReference>
<gene>
    <name evidence="4" type="ORF">M438DRAFT_346643</name>
</gene>
<proteinExistence type="predicted"/>
<dbReference type="Proteomes" id="UP000030706">
    <property type="component" value="Unassembled WGS sequence"/>
</dbReference>
<accession>A0A074XLS4</accession>
<dbReference type="InterPro" id="IPR016181">
    <property type="entry name" value="Acyl_CoA_acyltransferase"/>
</dbReference>
<dbReference type="GO" id="GO:0016747">
    <property type="term" value="F:acyltransferase activity, transferring groups other than amino-acyl groups"/>
    <property type="evidence" value="ECO:0007669"/>
    <property type="project" value="InterPro"/>
</dbReference>
<evidence type="ECO:0000256" key="2">
    <source>
        <dbReference type="ARBA" id="ARBA00023315"/>
    </source>
</evidence>
<dbReference type="CDD" id="cd04301">
    <property type="entry name" value="NAT_SF"/>
    <property type="match status" value="1"/>
</dbReference>
<dbReference type="RefSeq" id="XP_029759154.1">
    <property type="nucleotide sequence ID" value="XM_029905724.1"/>
</dbReference>
<reference evidence="4 5" key="1">
    <citation type="journal article" date="2014" name="BMC Genomics">
        <title>Genome sequencing of four Aureobasidium pullulans varieties: biotechnological potential, stress tolerance, and description of new species.</title>
        <authorList>
            <person name="Gostin Ar C."/>
            <person name="Ohm R.A."/>
            <person name="Kogej T."/>
            <person name="Sonjak S."/>
            <person name="Turk M."/>
            <person name="Zajc J."/>
            <person name="Zalar P."/>
            <person name="Grube M."/>
            <person name="Sun H."/>
            <person name="Han J."/>
            <person name="Sharma A."/>
            <person name="Chiniquy J."/>
            <person name="Ngan C.Y."/>
            <person name="Lipzen A."/>
            <person name="Barry K."/>
            <person name="Grigoriev I.V."/>
            <person name="Gunde-Cimerman N."/>
        </authorList>
    </citation>
    <scope>NUCLEOTIDE SEQUENCE [LARGE SCALE GENOMIC DNA]</scope>
    <source>
        <strain evidence="4 5">EXF-150</strain>
    </source>
</reference>
<protein>
    <submittedName>
        <fullName evidence="4">Acyl-CoA N-acyltransferase</fullName>
    </submittedName>
</protein>
<dbReference type="InterPro" id="IPR000182">
    <property type="entry name" value="GNAT_dom"/>
</dbReference>
<dbReference type="PANTHER" id="PTHR43877">
    <property type="entry name" value="AMINOALKYLPHOSPHONATE N-ACETYLTRANSFERASE-RELATED-RELATED"/>
    <property type="match status" value="1"/>
</dbReference>
<evidence type="ECO:0000313" key="5">
    <source>
        <dbReference type="Proteomes" id="UP000030706"/>
    </source>
</evidence>
<name>A0A074XLS4_AURPU</name>
<dbReference type="HOGENOM" id="CLU_013985_18_0_1"/>
<sequence length="179" mass="19763">MGISEMQPISIRKAALSDAKAISELGTHVWTQTFGHTVSPEDLKTYLTTSYSPSAIETDINNPSKDLILATTPSNEIIGFTLMTKGSSENCLASFTNYVELQRIYVHPDHHGCGVGKMLAKAVEDLARQQGFENLWLGVWEENAKALRLYEKLGFKAIGTKEFLVGGQIDTDLVMVKRL</sequence>
<dbReference type="InterPro" id="IPR050832">
    <property type="entry name" value="Bact_Acetyltransf"/>
</dbReference>
<dbReference type="STRING" id="1043002.A0A074XLS4"/>